<dbReference type="Pfam" id="PF12717">
    <property type="entry name" value="Cnd1"/>
    <property type="match status" value="1"/>
</dbReference>
<dbReference type="InterPro" id="IPR016024">
    <property type="entry name" value="ARM-type_fold"/>
</dbReference>
<dbReference type="EMBL" id="JAAWVO010039229">
    <property type="protein sequence ID" value="MBN3318278.1"/>
    <property type="molecule type" value="Genomic_DNA"/>
</dbReference>
<feature type="compositionally biased region" description="Acidic residues" evidence="8">
    <location>
        <begin position="195"/>
        <end position="209"/>
    </location>
</feature>
<feature type="non-terminal residue" evidence="10">
    <location>
        <position position="1"/>
    </location>
</feature>
<dbReference type="Proteomes" id="UP000736164">
    <property type="component" value="Unassembled WGS sequence"/>
</dbReference>
<dbReference type="InterPro" id="IPR032682">
    <property type="entry name" value="Cnd1_C"/>
</dbReference>
<keyword evidence="4" id="KW-0498">Mitosis</keyword>
<dbReference type="Gene3D" id="1.25.10.10">
    <property type="entry name" value="Leucine-rich Repeat Variant"/>
    <property type="match status" value="3"/>
</dbReference>
<feature type="region of interest" description="Disordered" evidence="8">
    <location>
        <begin position="1285"/>
        <end position="1320"/>
    </location>
</feature>
<dbReference type="GO" id="GO:0031981">
    <property type="term" value="C:nuclear lumen"/>
    <property type="evidence" value="ECO:0007669"/>
    <property type="project" value="UniProtKB-ARBA"/>
</dbReference>
<keyword evidence="6" id="KW-0539">Nucleus</keyword>
<comment type="subcellular location">
    <subcellularLocation>
        <location evidence="1">Nucleus</location>
    </subcellularLocation>
</comment>
<dbReference type="InterPro" id="IPR011989">
    <property type="entry name" value="ARM-like"/>
</dbReference>
<accession>A0A8J7TC05</accession>
<dbReference type="PANTHER" id="PTHR14222">
    <property type="entry name" value="CONDENSIN"/>
    <property type="match status" value="1"/>
</dbReference>
<keyword evidence="5" id="KW-0226">DNA condensation</keyword>
<evidence type="ECO:0000256" key="1">
    <source>
        <dbReference type="ARBA" id="ARBA00004123"/>
    </source>
</evidence>
<evidence type="ECO:0000256" key="7">
    <source>
        <dbReference type="ARBA" id="ARBA00023306"/>
    </source>
</evidence>
<dbReference type="GO" id="GO:0051301">
    <property type="term" value="P:cell division"/>
    <property type="evidence" value="ECO:0007669"/>
    <property type="project" value="UniProtKB-KW"/>
</dbReference>
<proteinExistence type="predicted"/>
<name>A0A8J7TC05_ATRSP</name>
<evidence type="ECO:0000256" key="3">
    <source>
        <dbReference type="ARBA" id="ARBA00022737"/>
    </source>
</evidence>
<feature type="region of interest" description="Disordered" evidence="8">
    <location>
        <begin position="1377"/>
        <end position="1424"/>
    </location>
</feature>
<feature type="non-terminal residue" evidence="10">
    <location>
        <position position="1509"/>
    </location>
</feature>
<feature type="domain" description="Condensin complex subunit 1 C-terminal" evidence="9">
    <location>
        <begin position="982"/>
        <end position="1148"/>
    </location>
</feature>
<evidence type="ECO:0000256" key="5">
    <source>
        <dbReference type="ARBA" id="ARBA00023067"/>
    </source>
</evidence>
<evidence type="ECO:0000256" key="2">
    <source>
        <dbReference type="ARBA" id="ARBA00022618"/>
    </source>
</evidence>
<gene>
    <name evidence="10" type="primary">Ncapd3</name>
    <name evidence="10" type="ORF">GTO95_0009280</name>
</gene>
<reference evidence="10" key="1">
    <citation type="journal article" date="2021" name="Cell">
        <title>Tracing the genetic footprints of vertebrate landing in non-teleost ray-finned fishes.</title>
        <authorList>
            <person name="Bi X."/>
            <person name="Wang K."/>
            <person name="Yang L."/>
            <person name="Pan H."/>
            <person name="Jiang H."/>
            <person name="Wei Q."/>
            <person name="Fang M."/>
            <person name="Yu H."/>
            <person name="Zhu C."/>
            <person name="Cai Y."/>
            <person name="He Y."/>
            <person name="Gan X."/>
            <person name="Zeng H."/>
            <person name="Yu D."/>
            <person name="Zhu Y."/>
            <person name="Jiang H."/>
            <person name="Qiu Q."/>
            <person name="Yang H."/>
            <person name="Zhang Y.E."/>
            <person name="Wang W."/>
            <person name="Zhu M."/>
            <person name="He S."/>
            <person name="Zhang G."/>
        </authorList>
    </citation>
    <scope>NUCLEOTIDE SEQUENCE</scope>
    <source>
        <strain evidence="10">Allg_001</strain>
    </source>
</reference>
<dbReference type="GO" id="GO:0000779">
    <property type="term" value="C:condensed chromosome, centromeric region"/>
    <property type="evidence" value="ECO:0007669"/>
    <property type="project" value="TreeGrafter"/>
</dbReference>
<dbReference type="GO" id="GO:0010032">
    <property type="term" value="P:meiotic chromosome condensation"/>
    <property type="evidence" value="ECO:0007669"/>
    <property type="project" value="TreeGrafter"/>
</dbReference>
<organism evidence="10 11">
    <name type="scientific">Atractosteus spatula</name>
    <name type="common">Alligator gar</name>
    <name type="synonym">Lepisosteus spatula</name>
    <dbReference type="NCBI Taxonomy" id="7917"/>
    <lineage>
        <taxon>Eukaryota</taxon>
        <taxon>Metazoa</taxon>
        <taxon>Chordata</taxon>
        <taxon>Craniata</taxon>
        <taxon>Vertebrata</taxon>
        <taxon>Euteleostomi</taxon>
        <taxon>Actinopterygii</taxon>
        <taxon>Neopterygii</taxon>
        <taxon>Holostei</taxon>
        <taxon>Semionotiformes</taxon>
        <taxon>Lepisosteidae</taxon>
        <taxon>Atractosteus</taxon>
    </lineage>
</organism>
<feature type="region of interest" description="Disordered" evidence="8">
    <location>
        <begin position="164"/>
        <end position="209"/>
    </location>
</feature>
<feature type="compositionally biased region" description="Polar residues" evidence="8">
    <location>
        <begin position="1409"/>
        <end position="1424"/>
    </location>
</feature>
<keyword evidence="11" id="KW-1185">Reference proteome</keyword>
<evidence type="ECO:0000256" key="6">
    <source>
        <dbReference type="ARBA" id="ARBA00023242"/>
    </source>
</evidence>
<evidence type="ECO:0000259" key="9">
    <source>
        <dbReference type="Pfam" id="PF12717"/>
    </source>
</evidence>
<evidence type="ECO:0000313" key="11">
    <source>
        <dbReference type="Proteomes" id="UP000736164"/>
    </source>
</evidence>
<dbReference type="FunFam" id="1.25.10.10:FF:002061">
    <property type="entry name" value="Condensin-2 complex subunit D3"/>
    <property type="match status" value="1"/>
</dbReference>
<dbReference type="InterPro" id="IPR026971">
    <property type="entry name" value="CND1/NCAPD3"/>
</dbReference>
<dbReference type="SUPFAM" id="SSF48371">
    <property type="entry name" value="ARM repeat"/>
    <property type="match status" value="1"/>
</dbReference>
<dbReference type="InterPro" id="IPR012371">
    <property type="entry name" value="NCAPD3"/>
</dbReference>
<evidence type="ECO:0000256" key="4">
    <source>
        <dbReference type="ARBA" id="ARBA00022776"/>
    </source>
</evidence>
<feature type="compositionally biased region" description="Basic and acidic residues" evidence="8">
    <location>
        <begin position="1285"/>
        <end position="1304"/>
    </location>
</feature>
<dbReference type="GO" id="GO:0007076">
    <property type="term" value="P:mitotic chromosome condensation"/>
    <property type="evidence" value="ECO:0007669"/>
    <property type="project" value="InterPro"/>
</dbReference>
<dbReference type="PIRSF" id="PIRSF036508">
    <property type="entry name" value="Condns_HCP-6"/>
    <property type="match status" value="1"/>
</dbReference>
<dbReference type="FunFam" id="1.25.10.10:FF:000345">
    <property type="entry name" value="Condensin-2 complex subunit D3"/>
    <property type="match status" value="1"/>
</dbReference>
<dbReference type="FunFam" id="1.25.10.10:FF:000319">
    <property type="entry name" value="Condensin-2 complex subunit D3"/>
    <property type="match status" value="1"/>
</dbReference>
<evidence type="ECO:0000256" key="8">
    <source>
        <dbReference type="SAM" id="MobiDB-lite"/>
    </source>
</evidence>
<keyword evidence="2" id="KW-0132">Cell division</keyword>
<sequence>MRLVVGWRAPVWLCGGCQTGAASKEWVDTVWESDFTETDPLDARIEGEVAEYGPDAFRNVYKCLLPFATEHREVTESVWTLFAESGVPASALVALLSHFVQVAQGRSASVPQRECALQAAALYFLLLEIPGKAVSCSVANKLFHAVLFDKCLDTVKKSWPQALDSGRKRKKDAAKGSQGDLKGRKRPKPPRSEEAEMEDELEEEEEEEEEVYMSGNDLLRIRESVFCLVKNFFRLLEKFPLKDKPQSVQHCMQIFVDLTGFEPVIGEVMFSETPDVHKMKTLPELAYHGLRLLYSPSHGDRIQTVRRIFHKLLYVILMMSVREGSRPSLLTPTQHVVGARDLAIRFVSHIADELKDAVLPLFRILLQHICAKVADKTDYRTHGAQALVKLLDKMPCAEYASFIEWLYKYSCNKKTQYRVFALDVAMALMERPERAPVSSLSPEQAAFLQHKFLVQVMVFGRCSDKAPTVRSRALSGLAQCLQLQVPSALEGIQELLLSITGCVGCVLGATRTVLDVNQTNKVDNSEANLWNCANTFAGTHNISGTNTHRTAGIFKTIEITNEEDRTIFHSNETIAILRQRASDENTTVRKSSLQVLMNLLKYKVVPCSPEDLSILQDHCRDPAVSVRKQALQCLTDLLTAQPENNLVQKAWLTGVVPVVLDTESSIQEKALDCLEQTIFRHIKNYSCFSDADCGQRLAWDLLTHLCGESEDLCRYINKAFSVWAKQDKFSSAFINNLISHTNTEHSTAAWLLLSKVAGSATKLNCGKILDAWDNIVSNQAMANSTTCHVLRVIGHIAKHLNEDTKERLIDDIMKWLKSFLAPLMVISACVNTLNSLVQRESVVDTQRVLNQYCGEVVSLCDAYLSKMILSERDQDMDEDLMVKYVFTLGEAALRCPAKIEKRIFLLVQSILATNVSLDTAEGSGELPASQPLSQFKASAMPTAVRAHAFITLGKLCLQHEDLAKKCVPALARELEVSKEVPIRNNVIMVMCDLCVRYTTMVDRYIPKIAACLKDREPLIRKQTLIMLTHLLQEDFVKWKESLFFRFVVVYVDPDPSIASLCEFCLVHLLLKRNPTIFSQNFIECIFHFVGYEKHDKYNKFPQTAREKEVFSLKGSQNKQKRLKIYKFLLDHFTDEQRFSITTKISQNVLAGFVDGVVPLDSDACELLSDTFAVLSLKEMKLSALRSQPEEEVPADDEMAVAHAVMQVAQKKLISHVQKKNFIENVIPIITSLKNLLEEMRIPVLKDLMAYLREMMQDYRSEVKELFAMDKQLAAELEYDMKKYEEQMEREGEQEKASDAQEDLRPSPQLSPAPTAATGAQPVQARVLPHTTAAVTASPQAACPATPVFMSPRALGAITGRPRAMSLSTAAVLNSARKAAESMRDQRRKTASSLSSASDGVSTPRGMTASFENCDQPPGSSSSAFVNRAISTPEQTIHNVTFGAGVSYISRSLKSSESELSYSLEKEKDVLCLMSPDKQVPPPRQWNVDSPVNRRSIRILEKKTPLKPQN</sequence>
<evidence type="ECO:0000313" key="10">
    <source>
        <dbReference type="EMBL" id="MBN3318278.1"/>
    </source>
</evidence>
<dbReference type="PANTHER" id="PTHR14222:SF1">
    <property type="entry name" value="CONDENSIN-2 COMPLEX SUBUNIT D3"/>
    <property type="match status" value="1"/>
</dbReference>
<keyword evidence="3" id="KW-0677">Repeat</keyword>
<dbReference type="GO" id="GO:0000796">
    <property type="term" value="C:condensin complex"/>
    <property type="evidence" value="ECO:0007669"/>
    <property type="project" value="InterPro"/>
</dbReference>
<dbReference type="GO" id="GO:0042393">
    <property type="term" value="F:histone binding"/>
    <property type="evidence" value="ECO:0007669"/>
    <property type="project" value="TreeGrafter"/>
</dbReference>
<protein>
    <submittedName>
        <fullName evidence="10">CNDD3 protein</fullName>
    </submittedName>
</protein>
<comment type="caution">
    <text evidence="10">The sequence shown here is derived from an EMBL/GenBank/DDBJ whole genome shotgun (WGS) entry which is preliminary data.</text>
</comment>
<keyword evidence="7" id="KW-0131">Cell cycle</keyword>